<organism evidence="11 12">
    <name type="scientific">Helicobacter didelphidarum</name>
    <dbReference type="NCBI Taxonomy" id="2040648"/>
    <lineage>
        <taxon>Bacteria</taxon>
        <taxon>Pseudomonadati</taxon>
        <taxon>Campylobacterota</taxon>
        <taxon>Epsilonproteobacteria</taxon>
        <taxon>Campylobacterales</taxon>
        <taxon>Helicobacteraceae</taxon>
        <taxon>Helicobacter</taxon>
    </lineage>
</organism>
<comment type="cofactor">
    <cofactor evidence="8">
        <name>dipyrromethane</name>
        <dbReference type="ChEBI" id="CHEBI:60342"/>
    </cofactor>
    <text evidence="8">Binds 1 dipyrromethane group covalently.</text>
</comment>
<dbReference type="PRINTS" id="PR00151">
    <property type="entry name" value="PORPHBDMNASE"/>
</dbReference>
<protein>
    <recommendedName>
        <fullName evidence="8">Porphobilinogen deaminase</fullName>
        <shortName evidence="8">PBG</shortName>
        <ecNumber evidence="8">2.5.1.61</ecNumber>
    </recommendedName>
    <alternativeName>
        <fullName evidence="8">Hydroxymethylbilane synthase</fullName>
        <shortName evidence="8">HMBS</shortName>
    </alternativeName>
    <alternativeName>
        <fullName evidence="8">Pre-uroporphyrinogen synthase</fullName>
    </alternativeName>
</protein>
<feature type="domain" description="Porphobilinogen deaminase C-terminal" evidence="10">
    <location>
        <begin position="242"/>
        <end position="290"/>
    </location>
</feature>
<dbReference type="Pfam" id="PF03900">
    <property type="entry name" value="Porphobil_deamC"/>
    <property type="match status" value="1"/>
</dbReference>
<dbReference type="GO" id="GO:0004418">
    <property type="term" value="F:hydroxymethylbilane synthase activity"/>
    <property type="evidence" value="ECO:0007669"/>
    <property type="project" value="UniProtKB-UniRule"/>
</dbReference>
<comment type="function">
    <text evidence="1 8">Tetrapolymerization of the monopyrrole PBG into the hydroxymethylbilane pre-uroporphyrinogen in several discrete steps.</text>
</comment>
<name>A0A3D8IN70_9HELI</name>
<reference evidence="11 12" key="1">
    <citation type="submission" date="2018-04" db="EMBL/GenBank/DDBJ databases">
        <title>Novel Campyloabacter and Helicobacter Species and Strains.</title>
        <authorList>
            <person name="Mannion A.J."/>
            <person name="Shen Z."/>
            <person name="Fox J.G."/>
        </authorList>
    </citation>
    <scope>NUCLEOTIDE SEQUENCE [LARGE SCALE GENOMIC DNA]</scope>
    <source>
        <strain evidence="11 12">MIT 17-337</strain>
    </source>
</reference>
<evidence type="ECO:0000256" key="7">
    <source>
        <dbReference type="ARBA" id="ARBA00048169"/>
    </source>
</evidence>
<accession>A0A3D8IN70</accession>
<dbReference type="EMBL" id="NXLQ01000005">
    <property type="protein sequence ID" value="RDU66375.1"/>
    <property type="molecule type" value="Genomic_DNA"/>
</dbReference>
<dbReference type="InterPro" id="IPR022419">
    <property type="entry name" value="Porphobilin_deaminase_cofac_BS"/>
</dbReference>
<feature type="domain" description="Porphobilinogen deaminase N-terminal" evidence="9">
    <location>
        <begin position="17"/>
        <end position="217"/>
    </location>
</feature>
<dbReference type="GO" id="GO:0006782">
    <property type="term" value="P:protoporphyrinogen IX biosynthetic process"/>
    <property type="evidence" value="ECO:0007669"/>
    <property type="project" value="UniProtKB-UniRule"/>
</dbReference>
<comment type="catalytic activity">
    <reaction evidence="7 8">
        <text>4 porphobilinogen + H2O = hydroxymethylbilane + 4 NH4(+)</text>
        <dbReference type="Rhea" id="RHEA:13185"/>
        <dbReference type="ChEBI" id="CHEBI:15377"/>
        <dbReference type="ChEBI" id="CHEBI:28938"/>
        <dbReference type="ChEBI" id="CHEBI:57845"/>
        <dbReference type="ChEBI" id="CHEBI:58126"/>
        <dbReference type="EC" id="2.5.1.61"/>
    </reaction>
</comment>
<evidence type="ECO:0000256" key="2">
    <source>
        <dbReference type="ARBA" id="ARBA00004735"/>
    </source>
</evidence>
<keyword evidence="12" id="KW-1185">Reference proteome</keyword>
<dbReference type="RefSeq" id="WP_115542723.1">
    <property type="nucleotide sequence ID" value="NZ_NXLQ01000005.1"/>
</dbReference>
<dbReference type="PANTHER" id="PTHR11557:SF0">
    <property type="entry name" value="PORPHOBILINOGEN DEAMINASE"/>
    <property type="match status" value="1"/>
</dbReference>
<gene>
    <name evidence="8" type="primary">hemC</name>
    <name evidence="11" type="ORF">CQA53_03925</name>
</gene>
<dbReference type="AlphaFoldDB" id="A0A3D8IN70"/>
<evidence type="ECO:0000256" key="3">
    <source>
        <dbReference type="ARBA" id="ARBA00005638"/>
    </source>
</evidence>
<dbReference type="CDD" id="cd13646">
    <property type="entry name" value="PBP2_EcHMBS_like"/>
    <property type="match status" value="1"/>
</dbReference>
<comment type="pathway">
    <text evidence="2">Porphyrin-containing compound metabolism; protoporphyrin-IX biosynthesis; coproporphyrinogen-III from 5-aminolevulinate: step 2/4.</text>
</comment>
<keyword evidence="6 8" id="KW-0627">Porphyrin biosynthesis</keyword>
<dbReference type="InterPro" id="IPR036803">
    <property type="entry name" value="Porphobilinogen_deaminase_C_sf"/>
</dbReference>
<evidence type="ECO:0000256" key="1">
    <source>
        <dbReference type="ARBA" id="ARBA00002869"/>
    </source>
</evidence>
<evidence type="ECO:0000256" key="6">
    <source>
        <dbReference type="ARBA" id="ARBA00023244"/>
    </source>
</evidence>
<dbReference type="UniPathway" id="UPA00251">
    <property type="reaction ID" value="UER00319"/>
</dbReference>
<dbReference type="GO" id="GO:0005737">
    <property type="term" value="C:cytoplasm"/>
    <property type="evidence" value="ECO:0007669"/>
    <property type="project" value="UniProtKB-UniRule"/>
</dbReference>
<comment type="miscellaneous">
    <text evidence="8">The porphobilinogen subunits are added to the dipyrromethane group.</text>
</comment>
<dbReference type="FunFam" id="3.40.190.10:FF:000005">
    <property type="entry name" value="Porphobilinogen deaminase"/>
    <property type="match status" value="1"/>
</dbReference>
<dbReference type="Pfam" id="PF01379">
    <property type="entry name" value="Porphobil_deam"/>
    <property type="match status" value="1"/>
</dbReference>
<evidence type="ECO:0000259" key="10">
    <source>
        <dbReference type="Pfam" id="PF03900"/>
    </source>
</evidence>
<comment type="subunit">
    <text evidence="4 8">Monomer.</text>
</comment>
<dbReference type="Gene3D" id="3.30.160.40">
    <property type="entry name" value="Porphobilinogen deaminase, C-terminal domain"/>
    <property type="match status" value="1"/>
</dbReference>
<dbReference type="PROSITE" id="PS00533">
    <property type="entry name" value="PORPHOBILINOGEN_DEAM"/>
    <property type="match status" value="1"/>
</dbReference>
<evidence type="ECO:0000313" key="12">
    <source>
        <dbReference type="Proteomes" id="UP000256379"/>
    </source>
</evidence>
<evidence type="ECO:0000256" key="8">
    <source>
        <dbReference type="HAMAP-Rule" id="MF_00260"/>
    </source>
</evidence>
<dbReference type="InterPro" id="IPR022417">
    <property type="entry name" value="Porphobilin_deaminase_N"/>
</dbReference>
<dbReference type="NCBIfam" id="TIGR00212">
    <property type="entry name" value="hemC"/>
    <property type="match status" value="1"/>
</dbReference>
<dbReference type="EC" id="2.5.1.61" evidence="8"/>
<dbReference type="InterPro" id="IPR000860">
    <property type="entry name" value="HemC"/>
</dbReference>
<comment type="similarity">
    <text evidence="3 8">Belongs to the HMBS family.</text>
</comment>
<dbReference type="Proteomes" id="UP000256379">
    <property type="component" value="Unassembled WGS sequence"/>
</dbReference>
<dbReference type="PIRSF" id="PIRSF001438">
    <property type="entry name" value="4pyrrol_synth_OHMeBilane_synth"/>
    <property type="match status" value="1"/>
</dbReference>
<dbReference type="InterPro" id="IPR022418">
    <property type="entry name" value="Porphobilinogen_deaminase_C"/>
</dbReference>
<dbReference type="SUPFAM" id="SSF53850">
    <property type="entry name" value="Periplasmic binding protein-like II"/>
    <property type="match status" value="1"/>
</dbReference>
<dbReference type="OrthoDB" id="9810298at2"/>
<dbReference type="Gene3D" id="3.40.190.10">
    <property type="entry name" value="Periplasmic binding protein-like II"/>
    <property type="match status" value="2"/>
</dbReference>
<comment type="caution">
    <text evidence="11">The sequence shown here is derived from an EMBL/GenBank/DDBJ whole genome shotgun (WGS) entry which is preliminary data.</text>
</comment>
<sequence length="327" mass="36484">MNIAQRYKDELAKTPLILGTRGSMLALWQANHIKERLESQGIGVELKSIKTKGDKILDAPLAKIGGKGLFTKELENELLCGNIDFAVHSLKDMPVIIEPQLMLASITKREDPRDCFVSEKYPNIESLPKNAKVGTTSLRRSMQLHKIRSDIDTQSLRGNVQTRLQKLKNGEFDAIILAAAGLKRLGIAHEIPFVIHLETNEMIPAMAQGSLGLECRDPKYSPNFRDQAIYKVLESLHHKESALCCNIERAFIQLLGGGCQSPIGIHVTNLKENQLKIECIVGNLEATKVLTQEQICLKGEVEYVLQNMINSLKNRGVDEILSEINKK</sequence>
<feature type="modified residue" description="S-(dipyrrolylmethanemethyl)cysteine" evidence="8">
    <location>
        <position position="259"/>
    </location>
</feature>
<evidence type="ECO:0000256" key="4">
    <source>
        <dbReference type="ARBA" id="ARBA00011245"/>
    </source>
</evidence>
<proteinExistence type="inferred from homology"/>
<dbReference type="PANTHER" id="PTHR11557">
    <property type="entry name" value="PORPHOBILINOGEN DEAMINASE"/>
    <property type="match status" value="1"/>
</dbReference>
<evidence type="ECO:0000256" key="5">
    <source>
        <dbReference type="ARBA" id="ARBA00022679"/>
    </source>
</evidence>
<dbReference type="SUPFAM" id="SSF54782">
    <property type="entry name" value="Porphobilinogen deaminase (hydroxymethylbilane synthase), C-terminal domain"/>
    <property type="match status" value="1"/>
</dbReference>
<keyword evidence="5 8" id="KW-0808">Transferase</keyword>
<evidence type="ECO:0000259" key="9">
    <source>
        <dbReference type="Pfam" id="PF01379"/>
    </source>
</evidence>
<evidence type="ECO:0000313" key="11">
    <source>
        <dbReference type="EMBL" id="RDU66375.1"/>
    </source>
</evidence>
<dbReference type="HAMAP" id="MF_00260">
    <property type="entry name" value="Porphobil_deam"/>
    <property type="match status" value="1"/>
</dbReference>
<dbReference type="FunFam" id="3.40.190.10:FF:000086">
    <property type="entry name" value="Probable porphobilinogen deaminase"/>
    <property type="match status" value="1"/>
</dbReference>